<dbReference type="NCBIfam" id="TIGR02606">
    <property type="entry name" value="antidote_CC2985"/>
    <property type="match status" value="1"/>
</dbReference>
<evidence type="ECO:0000256" key="4">
    <source>
        <dbReference type="ARBA" id="ARBA00037106"/>
    </source>
</evidence>
<comment type="similarity">
    <text evidence="1">Belongs to the ParD antitoxin family.</text>
</comment>
<dbReference type="Gene3D" id="6.10.10.120">
    <property type="entry name" value="Antitoxin ParD1-like"/>
    <property type="match status" value="1"/>
</dbReference>
<reference evidence="5 6" key="1">
    <citation type="journal article" date="2016" name="Appl. Environ. Microbiol.">
        <title>Lack of Overt Genome Reduction in the Bryostatin-Producing Bryozoan Symbiont "Candidatus Endobugula sertula".</title>
        <authorList>
            <person name="Miller I.J."/>
            <person name="Vanee N."/>
            <person name="Fong S.S."/>
            <person name="Lim-Fong G.E."/>
            <person name="Kwan J.C."/>
        </authorList>
    </citation>
    <scope>NUCLEOTIDE SEQUENCE [LARGE SCALE GENOMIC DNA]</scope>
    <source>
        <strain evidence="5">AB1-4</strain>
    </source>
</reference>
<proteinExistence type="inferred from homology"/>
<dbReference type="Proteomes" id="UP000242502">
    <property type="component" value="Unassembled WGS sequence"/>
</dbReference>
<dbReference type="InterPro" id="IPR010985">
    <property type="entry name" value="Ribbon_hlx_hlx"/>
</dbReference>
<dbReference type="InterPro" id="IPR022789">
    <property type="entry name" value="ParD"/>
</dbReference>
<gene>
    <name evidence="5" type="ORF">AB835_13850</name>
</gene>
<evidence type="ECO:0000313" key="5">
    <source>
        <dbReference type="EMBL" id="ODS22487.1"/>
    </source>
</evidence>
<dbReference type="PANTHER" id="PTHR36582">
    <property type="entry name" value="ANTITOXIN PARD"/>
    <property type="match status" value="1"/>
</dbReference>
<dbReference type="GO" id="GO:0006355">
    <property type="term" value="P:regulation of DNA-templated transcription"/>
    <property type="evidence" value="ECO:0007669"/>
    <property type="project" value="InterPro"/>
</dbReference>
<dbReference type="SUPFAM" id="SSF47598">
    <property type="entry name" value="Ribbon-helix-helix"/>
    <property type="match status" value="1"/>
</dbReference>
<dbReference type="InterPro" id="IPR038296">
    <property type="entry name" value="ParD_sf"/>
</dbReference>
<evidence type="ECO:0000256" key="2">
    <source>
        <dbReference type="ARBA" id="ARBA00017940"/>
    </source>
</evidence>
<dbReference type="EMBL" id="MDLC01000074">
    <property type="protein sequence ID" value="ODS22487.1"/>
    <property type="molecule type" value="Genomic_DNA"/>
</dbReference>
<evidence type="ECO:0000256" key="3">
    <source>
        <dbReference type="ARBA" id="ARBA00022649"/>
    </source>
</evidence>
<protein>
    <recommendedName>
        <fullName evidence="2">Antitoxin ParD</fullName>
    </recommendedName>
</protein>
<sequence>MAQAKTQTLSLGEHWNGFIDTQVSQGRYASASELVREGLRLLEEKQADSQLEALRKALIEGEESGDAGILDMEAIHQEAKRKEGLR</sequence>
<dbReference type="Pfam" id="PF03693">
    <property type="entry name" value="ParD_antitoxin"/>
    <property type="match status" value="1"/>
</dbReference>
<dbReference type="CDD" id="cd22231">
    <property type="entry name" value="RHH_NikR_HicB-like"/>
    <property type="match status" value="1"/>
</dbReference>
<evidence type="ECO:0000256" key="1">
    <source>
        <dbReference type="ARBA" id="ARBA00008580"/>
    </source>
</evidence>
<comment type="caution">
    <text evidence="5">The sequence shown here is derived from an EMBL/GenBank/DDBJ whole genome shotgun (WGS) entry which is preliminary data.</text>
</comment>
<dbReference type="AlphaFoldDB" id="A0A1D2QLP6"/>
<accession>A0A1D2QLP6</accession>
<evidence type="ECO:0000313" key="6">
    <source>
        <dbReference type="Proteomes" id="UP000242502"/>
    </source>
</evidence>
<organism evidence="5 6">
    <name type="scientific">Candidatus Endobugula sertula</name>
    <name type="common">Bugula neritina bacterial symbiont</name>
    <dbReference type="NCBI Taxonomy" id="62101"/>
    <lineage>
        <taxon>Bacteria</taxon>
        <taxon>Pseudomonadati</taxon>
        <taxon>Pseudomonadota</taxon>
        <taxon>Gammaproteobacteria</taxon>
        <taxon>Cellvibrionales</taxon>
        <taxon>Cellvibrionaceae</taxon>
        <taxon>Candidatus Endobugula</taxon>
    </lineage>
</organism>
<comment type="function">
    <text evidence="4">Antitoxin component of a type II toxin-antitoxin (TA) system. Neutralizes the effect of toxin ParE.</text>
</comment>
<name>A0A1D2QLP6_9GAMM</name>
<dbReference type="STRING" id="62101.AB835_13850"/>
<keyword evidence="3" id="KW-1277">Toxin-antitoxin system</keyword>
<dbReference type="PANTHER" id="PTHR36582:SF2">
    <property type="entry name" value="ANTITOXIN PARD"/>
    <property type="match status" value="1"/>
</dbReference>